<proteinExistence type="predicted"/>
<dbReference type="OrthoDB" id="3785743at2759"/>
<accession>A0A8H7J5U0</accession>
<dbReference type="AlphaFoldDB" id="A0A8H7J5U0"/>
<evidence type="ECO:0000313" key="3">
    <source>
        <dbReference type="Proteomes" id="UP000651452"/>
    </source>
</evidence>
<organism evidence="2 3">
    <name type="scientific">Ascochyta lentis</name>
    <dbReference type="NCBI Taxonomy" id="205686"/>
    <lineage>
        <taxon>Eukaryota</taxon>
        <taxon>Fungi</taxon>
        <taxon>Dikarya</taxon>
        <taxon>Ascomycota</taxon>
        <taxon>Pezizomycotina</taxon>
        <taxon>Dothideomycetes</taxon>
        <taxon>Pleosporomycetidae</taxon>
        <taxon>Pleosporales</taxon>
        <taxon>Pleosporineae</taxon>
        <taxon>Didymellaceae</taxon>
        <taxon>Ascochyta</taxon>
    </lineage>
</organism>
<gene>
    <name evidence="2" type="ORF">EKO04_003929</name>
</gene>
<sequence length="267" mass="29784">MSKAEPSSVASVNDPYDDVFLQTWANGPTRNYWTVLVNGSVSRQVELPCADEHLKTVHEREQARREERRRTALTDTGAQTLQNTGPWMERTCSPTTYQGVRRDILLCLAEVPATHDAVTITIGQLEGEADIISPSEDEKKILHLTQAVQISPDVWSGRGVDHERRRGGQGATDSTSEGEVDEQIDRETTDEDGQTDPEEDEEDFESNAEESSEEDRVDDVSQTYSSLHEPTLSDRSSEIYAAAAELLELFFELCVAFMTRPYSINAG</sequence>
<keyword evidence="3" id="KW-1185">Reference proteome</keyword>
<evidence type="ECO:0000256" key="1">
    <source>
        <dbReference type="SAM" id="MobiDB-lite"/>
    </source>
</evidence>
<dbReference type="Proteomes" id="UP000651452">
    <property type="component" value="Unassembled WGS sequence"/>
</dbReference>
<feature type="region of interest" description="Disordered" evidence="1">
    <location>
        <begin position="154"/>
        <end position="234"/>
    </location>
</feature>
<protein>
    <submittedName>
        <fullName evidence="2">Uncharacterized protein</fullName>
    </submittedName>
</protein>
<name>A0A8H7J5U0_9PLEO</name>
<feature type="compositionally biased region" description="Acidic residues" evidence="1">
    <location>
        <begin position="176"/>
        <end position="217"/>
    </location>
</feature>
<reference evidence="2" key="1">
    <citation type="submission" date="2018-12" db="EMBL/GenBank/DDBJ databases">
        <authorList>
            <person name="Syme R.A."/>
            <person name="Farfan-Caceres L."/>
            <person name="Lichtenzveig J."/>
        </authorList>
    </citation>
    <scope>NUCLEOTIDE SEQUENCE</scope>
    <source>
        <strain evidence="2">Al4</strain>
    </source>
</reference>
<dbReference type="EMBL" id="RZGK01000006">
    <property type="protein sequence ID" value="KAF9698404.1"/>
    <property type="molecule type" value="Genomic_DNA"/>
</dbReference>
<comment type="caution">
    <text evidence="2">The sequence shown here is derived from an EMBL/GenBank/DDBJ whole genome shotgun (WGS) entry which is preliminary data.</text>
</comment>
<evidence type="ECO:0000313" key="2">
    <source>
        <dbReference type="EMBL" id="KAF9698404.1"/>
    </source>
</evidence>
<reference evidence="2" key="2">
    <citation type="submission" date="2020-09" db="EMBL/GenBank/DDBJ databases">
        <title>Reference genome assembly for Australian Ascochyta lentis isolate Al4.</title>
        <authorList>
            <person name="Lee R.C."/>
            <person name="Farfan-Caceres L.M."/>
            <person name="Debler J.W."/>
            <person name="Williams A.H."/>
            <person name="Henares B.M."/>
        </authorList>
    </citation>
    <scope>NUCLEOTIDE SEQUENCE</scope>
    <source>
        <strain evidence="2">Al4</strain>
    </source>
</reference>